<accession>H9U9V6</accession>
<dbReference type="EMBL" id="CP003260">
    <property type="protein sequence ID" value="AFG34299.1"/>
    <property type="molecule type" value="Genomic_DNA"/>
</dbReference>
<evidence type="ECO:0000313" key="1">
    <source>
        <dbReference type="EMBL" id="AFG34299.1"/>
    </source>
</evidence>
<dbReference type="AlphaFoldDB" id="H9U9V6"/>
<reference evidence="1" key="1">
    <citation type="submission" date="2012-03" db="EMBL/GenBank/DDBJ databases">
        <title>Complete sequence of Fervidobacterium pennivorans DSM 9078.</title>
        <authorList>
            <consortium name="US DOE Joint Genome Institute"/>
            <person name="Lucas S."/>
            <person name="Han J."/>
            <person name="Lapidus A."/>
            <person name="Cheng J.-F."/>
            <person name="Goodwin L."/>
            <person name="Pitluck S."/>
            <person name="Peters L."/>
            <person name="Ovchinnikova G."/>
            <person name="Lu M."/>
            <person name="Detter J.C."/>
            <person name="Han C."/>
            <person name="Tapia R."/>
            <person name="Land M."/>
            <person name="Hauser L."/>
            <person name="Kyrpides N."/>
            <person name="Ivanova N."/>
            <person name="Pagani I."/>
            <person name="Noll K.M."/>
            <person name="Woyke T."/>
        </authorList>
    </citation>
    <scope>NUCLEOTIDE SEQUENCE</scope>
    <source>
        <strain evidence="1">DSM 9078</strain>
    </source>
</reference>
<keyword evidence="2" id="KW-1185">Reference proteome</keyword>
<protein>
    <submittedName>
        <fullName evidence="1">Uncharacterized protein</fullName>
    </submittedName>
</protein>
<dbReference type="KEGG" id="fpe:Ferpe_0146"/>
<dbReference type="Proteomes" id="UP000007384">
    <property type="component" value="Chromosome"/>
</dbReference>
<gene>
    <name evidence="1" type="ordered locus">Ferpe_0146</name>
</gene>
<dbReference type="HOGENOM" id="CLU_2179944_0_0_0"/>
<sequence length="109" mass="12633">MSKKLFSTNNSRMGFFDFGGSKICLKNGTLNYSYKTFWMRFSALRDSSKEKLPKFETIVSHLIKIENHQCLLKIPPYILQTTQQRNPLVLTALHLLPSHLFLPFTSFCS</sequence>
<evidence type="ECO:0000313" key="2">
    <source>
        <dbReference type="Proteomes" id="UP000007384"/>
    </source>
</evidence>
<name>H9U9V6_FERPD</name>
<organism evidence="1 2">
    <name type="scientific">Fervidobacterium pennivorans (strain DSM 9078 / Ven5)</name>
    <dbReference type="NCBI Taxonomy" id="771875"/>
    <lineage>
        <taxon>Bacteria</taxon>
        <taxon>Thermotogati</taxon>
        <taxon>Thermotogota</taxon>
        <taxon>Thermotogae</taxon>
        <taxon>Thermotogales</taxon>
        <taxon>Fervidobacteriaceae</taxon>
        <taxon>Fervidobacterium</taxon>
    </lineage>
</organism>
<proteinExistence type="predicted"/>
<dbReference type="STRING" id="771875.Ferpe_0146"/>